<feature type="compositionally biased region" description="Acidic residues" evidence="1">
    <location>
        <begin position="63"/>
        <end position="73"/>
    </location>
</feature>
<accession>A0A1A1YK78</accession>
<dbReference type="AlphaFoldDB" id="A0A1A1YK78"/>
<sequence length="177" mass="19702">MSLPRWDFLDEPTVRGIKAVLRRFKQDVEKQAGEIRRNFRRYQADLRRYQKSLDAWEKRLDDPDIDDPGPEPEEPARPDFDETMDEREAERVSSLAIFKEVLTAAQYKVVEKCTTAELVQARAAWDEASSIPLGELLASPTSSTETTEGPSAPISSTADGPSETSVPGSPGETSETS</sequence>
<protein>
    <submittedName>
        <fullName evidence="2">Uncharacterized protein</fullName>
    </submittedName>
</protein>
<feature type="compositionally biased region" description="Polar residues" evidence="1">
    <location>
        <begin position="154"/>
        <end position="177"/>
    </location>
</feature>
<evidence type="ECO:0000313" key="3">
    <source>
        <dbReference type="Proteomes" id="UP000093779"/>
    </source>
</evidence>
<proteinExistence type="predicted"/>
<evidence type="ECO:0000313" key="2">
    <source>
        <dbReference type="EMBL" id="OBF14395.1"/>
    </source>
</evidence>
<organism evidence="2 3">
    <name type="scientific">Mycolicibacterium conceptionense</name>
    <dbReference type="NCBI Taxonomy" id="451644"/>
    <lineage>
        <taxon>Bacteria</taxon>
        <taxon>Bacillati</taxon>
        <taxon>Actinomycetota</taxon>
        <taxon>Actinomycetes</taxon>
        <taxon>Mycobacteriales</taxon>
        <taxon>Mycobacteriaceae</taxon>
        <taxon>Mycolicibacterium</taxon>
    </lineage>
</organism>
<name>A0A1A1YK78_9MYCO</name>
<evidence type="ECO:0000256" key="1">
    <source>
        <dbReference type="SAM" id="MobiDB-lite"/>
    </source>
</evidence>
<gene>
    <name evidence="2" type="ORF">A5726_24855</name>
</gene>
<comment type="caution">
    <text evidence="2">The sequence shown here is derived from an EMBL/GenBank/DDBJ whole genome shotgun (WGS) entry which is preliminary data.</text>
</comment>
<feature type="region of interest" description="Disordered" evidence="1">
    <location>
        <begin position="57"/>
        <end position="89"/>
    </location>
</feature>
<dbReference type="EMBL" id="LZHX01000087">
    <property type="protein sequence ID" value="OBF14395.1"/>
    <property type="molecule type" value="Genomic_DNA"/>
</dbReference>
<feature type="compositionally biased region" description="Low complexity" evidence="1">
    <location>
        <begin position="135"/>
        <end position="153"/>
    </location>
</feature>
<reference evidence="2 3" key="1">
    <citation type="submission" date="2016-06" db="EMBL/GenBank/DDBJ databases">
        <authorList>
            <person name="Kjaerup R.B."/>
            <person name="Dalgaard T.S."/>
            <person name="Juul-Madsen H.R."/>
        </authorList>
    </citation>
    <scope>NUCLEOTIDE SEQUENCE [LARGE SCALE GENOMIC DNA]</scope>
    <source>
        <strain evidence="2 3">ACS1953</strain>
    </source>
</reference>
<feature type="region of interest" description="Disordered" evidence="1">
    <location>
        <begin position="129"/>
        <end position="177"/>
    </location>
</feature>
<feature type="compositionally biased region" description="Basic and acidic residues" evidence="1">
    <location>
        <begin position="74"/>
        <end position="89"/>
    </location>
</feature>
<dbReference type="Proteomes" id="UP000093779">
    <property type="component" value="Unassembled WGS sequence"/>
</dbReference>